<organism evidence="1 2">
    <name type="scientific">Paenibacillus sepulcri</name>
    <dbReference type="NCBI Taxonomy" id="359917"/>
    <lineage>
        <taxon>Bacteria</taxon>
        <taxon>Bacillati</taxon>
        <taxon>Bacillota</taxon>
        <taxon>Bacilli</taxon>
        <taxon>Bacillales</taxon>
        <taxon>Paenibacillaceae</taxon>
        <taxon>Paenibacillus</taxon>
    </lineage>
</organism>
<accession>A0ABS7CL18</accession>
<keyword evidence="2" id="KW-1185">Reference proteome</keyword>
<evidence type="ECO:0000313" key="2">
    <source>
        <dbReference type="Proteomes" id="UP001519887"/>
    </source>
</evidence>
<reference evidence="1 2" key="1">
    <citation type="submission" date="2021-07" db="EMBL/GenBank/DDBJ databases">
        <title>Paenibacillus radiodurans sp. nov., isolated from the southeastern edge of Tengger Desert.</title>
        <authorList>
            <person name="Zhang G."/>
        </authorList>
    </citation>
    <scope>NUCLEOTIDE SEQUENCE [LARGE SCALE GENOMIC DNA]</scope>
    <source>
        <strain evidence="1 2">CCM 7311</strain>
    </source>
</reference>
<protein>
    <recommendedName>
        <fullName evidence="3">Peptidase S9</fullName>
    </recommendedName>
</protein>
<dbReference type="Proteomes" id="UP001519887">
    <property type="component" value="Unassembled WGS sequence"/>
</dbReference>
<evidence type="ECO:0000313" key="1">
    <source>
        <dbReference type="EMBL" id="MBW7461636.1"/>
    </source>
</evidence>
<name>A0ABS7CL18_9BACL</name>
<proteinExistence type="predicted"/>
<dbReference type="SUPFAM" id="SSF82171">
    <property type="entry name" value="DPP6 N-terminal domain-like"/>
    <property type="match status" value="1"/>
</dbReference>
<evidence type="ECO:0008006" key="3">
    <source>
        <dbReference type="Google" id="ProtNLM"/>
    </source>
</evidence>
<gene>
    <name evidence="1" type="ORF">K0U00_47025</name>
</gene>
<feature type="non-terminal residue" evidence="1">
    <location>
        <position position="1"/>
    </location>
</feature>
<comment type="caution">
    <text evidence="1">The sequence shown here is derived from an EMBL/GenBank/DDBJ whole genome shotgun (WGS) entry which is preliminary data.</text>
</comment>
<sequence>LFGEARQELSIERLVSPYETPEKLRDVGGNSLFAGLSPDGRYVCTIALADRVYTITLISTSDQQAKITDTLTSKQLLVSKNLTWSDNGRYVSYMLSDNGQGSIGVIDTETGTAKRYSLPEWKRSDVIYSIKLSDDGQRVLIVKGGGSRLSFSVGAWSGSGFVSQYEHELGG</sequence>
<dbReference type="InterPro" id="IPR011042">
    <property type="entry name" value="6-blade_b-propeller_TolB-like"/>
</dbReference>
<dbReference type="EMBL" id="JAHZIK010003126">
    <property type="protein sequence ID" value="MBW7461636.1"/>
    <property type="molecule type" value="Genomic_DNA"/>
</dbReference>
<feature type="non-terminal residue" evidence="1">
    <location>
        <position position="171"/>
    </location>
</feature>
<dbReference type="Gene3D" id="2.120.10.30">
    <property type="entry name" value="TolB, C-terminal domain"/>
    <property type="match status" value="1"/>
</dbReference>